<dbReference type="AlphaFoldDB" id="A0A645IQE3"/>
<evidence type="ECO:0000313" key="1">
    <source>
        <dbReference type="EMBL" id="MPN53588.1"/>
    </source>
</evidence>
<organism evidence="1">
    <name type="scientific">bioreactor metagenome</name>
    <dbReference type="NCBI Taxonomy" id="1076179"/>
    <lineage>
        <taxon>unclassified sequences</taxon>
        <taxon>metagenomes</taxon>
        <taxon>ecological metagenomes</taxon>
    </lineage>
</organism>
<comment type="caution">
    <text evidence="1">The sequence shown here is derived from an EMBL/GenBank/DDBJ whole genome shotgun (WGS) entry which is preliminary data.</text>
</comment>
<sequence length="136" mass="15563">MKQRIKSRETRGNPGGIASRGDVAASYLDDSPAFSLKFLQRTHCLSACIEREKADFAEAIFKRRNMTWNQLIQSGRHELGCEKITGNMKVALPDIAKKKTILAFRFSGNKPMIGFRERGVFFILWFDRDFSVYDHG</sequence>
<protein>
    <submittedName>
        <fullName evidence="1">Uncharacterized protein</fullName>
    </submittedName>
</protein>
<proteinExistence type="predicted"/>
<reference evidence="1" key="1">
    <citation type="submission" date="2019-08" db="EMBL/GenBank/DDBJ databases">
        <authorList>
            <person name="Kucharzyk K."/>
            <person name="Murdoch R.W."/>
            <person name="Higgins S."/>
            <person name="Loffler F."/>
        </authorList>
    </citation>
    <scope>NUCLEOTIDE SEQUENCE</scope>
</reference>
<name>A0A645IQE3_9ZZZZ</name>
<dbReference type="EMBL" id="VSSQ01120867">
    <property type="protein sequence ID" value="MPN53588.1"/>
    <property type="molecule type" value="Genomic_DNA"/>
</dbReference>
<accession>A0A645IQE3</accession>
<gene>
    <name evidence="1" type="ORF">SDC9_201252</name>
</gene>